<evidence type="ECO:0000256" key="12">
    <source>
        <dbReference type="ARBA" id="ARBA00030847"/>
    </source>
</evidence>
<dbReference type="Gene3D" id="2.120.10.80">
    <property type="entry name" value="Kelch-type beta propeller"/>
    <property type="match status" value="1"/>
</dbReference>
<evidence type="ECO:0000256" key="8">
    <source>
        <dbReference type="ARBA" id="ARBA00022679"/>
    </source>
</evidence>
<dbReference type="PANTHER" id="PTHR46529:SF1">
    <property type="entry name" value="TRNA WYBUTOSINE-SYNTHESIZING PROTEIN 4"/>
    <property type="match status" value="1"/>
</dbReference>
<dbReference type="EC" id="2.1.1.290" evidence="5"/>
<evidence type="ECO:0000256" key="7">
    <source>
        <dbReference type="ARBA" id="ARBA00022603"/>
    </source>
</evidence>
<keyword evidence="10" id="KW-0819">tRNA processing</keyword>
<dbReference type="InterPro" id="IPR006652">
    <property type="entry name" value="Kelch_1"/>
</dbReference>
<dbReference type="Proteomes" id="UP000019375">
    <property type="component" value="Unassembled WGS sequence"/>
</dbReference>
<dbReference type="PANTHER" id="PTHR46529">
    <property type="entry name" value="TRNA WYBUTOSINE-SYNTHESIZING PROTEIN 4"/>
    <property type="match status" value="1"/>
</dbReference>
<dbReference type="EC" id="2.3.1.231" evidence="4"/>
<proteinExistence type="inferred from homology"/>
<evidence type="ECO:0000256" key="2">
    <source>
        <dbReference type="ARBA" id="ARBA00004797"/>
    </source>
</evidence>
<dbReference type="InterPro" id="IPR015915">
    <property type="entry name" value="Kelch-typ_b-propeller"/>
</dbReference>
<reference evidence="15" key="1">
    <citation type="journal article" date="2013" name="Genome Announc.">
        <title>Genome sequence of the food spoilage yeast Zygosaccharomyces bailii CLIB 213(T).</title>
        <authorList>
            <person name="Galeote V."/>
            <person name="Bigey F."/>
            <person name="Devillers H."/>
            <person name="Neuveglise C."/>
            <person name="Dequin S."/>
        </authorList>
    </citation>
    <scope>NUCLEOTIDE SEQUENCE [LARGE SCALE GENOMIC DNA]</scope>
    <source>
        <strain evidence="15">CLIB 213 / ATCC 58445 / CBS 680 / CCRC 21525 / NBRC 1098 / NCYC 1416 / NRRL Y-2227</strain>
    </source>
</reference>
<dbReference type="Pfam" id="PF13418">
    <property type="entry name" value="Beta-prop_TYW4"/>
    <property type="match status" value="1"/>
</dbReference>
<protein>
    <recommendedName>
        <fullName evidence="6">tRNA wybutosine-synthesizing protein 4</fullName>
        <ecNumber evidence="5">2.1.1.290</ecNumber>
        <ecNumber evidence="4">2.3.1.231</ecNumber>
    </recommendedName>
    <alternativeName>
        <fullName evidence="12">tRNA(Phe) (7-(3-amino-3-(methoxycarbonyl)propyl)wyosine(37)-N)-methoxycarbonyltransferase</fullName>
    </alternativeName>
    <alternativeName>
        <fullName evidence="11">tRNA(Phe) (7-(3-amino-3-carboxypropyl)wyosine(37)-O)-methyltransferase</fullName>
    </alternativeName>
</protein>
<evidence type="ECO:0000256" key="10">
    <source>
        <dbReference type="ARBA" id="ARBA00022694"/>
    </source>
</evidence>
<dbReference type="AlphaFoldDB" id="A0A8J2T4H4"/>
<keyword evidence="15" id="KW-1185">Reference proteome</keyword>
<evidence type="ECO:0000313" key="14">
    <source>
        <dbReference type="EMBL" id="CDF87355.1"/>
    </source>
</evidence>
<keyword evidence="9" id="KW-0949">S-adenosyl-L-methionine</keyword>
<comment type="pathway">
    <text evidence="2">tRNA modification; wybutosine-tRNA(Phe) biosynthesis.</text>
</comment>
<comment type="similarity">
    <text evidence="3">Belongs to the methyltransferase superfamily. LCMT family.</text>
</comment>
<dbReference type="OrthoDB" id="47172at2759"/>
<comment type="catalytic activity">
    <reaction evidence="1">
        <text>7-[(3S)-3-amino-3-carboxypropyl]wyosine(37) in tRNA(Phe) + S-adenosyl-L-methionine = 7-[(3S)-(3-amino-3-methoxycarbonyl)propyl]wyosine(37) in tRNA(Phe) + S-adenosyl-L-homocysteine</text>
        <dbReference type="Rhea" id="RHEA:36903"/>
        <dbReference type="Rhea" id="RHEA-COMP:10379"/>
        <dbReference type="Rhea" id="RHEA-COMP:11844"/>
        <dbReference type="ChEBI" id="CHEBI:57856"/>
        <dbReference type="ChEBI" id="CHEBI:59789"/>
        <dbReference type="ChEBI" id="CHEBI:73543"/>
        <dbReference type="ChEBI" id="CHEBI:74275"/>
        <dbReference type="EC" id="2.1.1.290"/>
    </reaction>
</comment>
<evidence type="ECO:0000256" key="6">
    <source>
        <dbReference type="ARBA" id="ARBA00018045"/>
    </source>
</evidence>
<name>A0A8J2T4H4_ZYGB2</name>
<keyword evidence="7" id="KW-0489">Methyltransferase</keyword>
<keyword evidence="8" id="KW-0808">Transferase</keyword>
<organism evidence="14 15">
    <name type="scientific">Zygosaccharomyces bailii (strain CLIB 213 / ATCC 58445 / CBS 680 / BCRC 21525 / NBRC 1098 / NCYC 1416 / NRRL Y-2227)</name>
    <dbReference type="NCBI Taxonomy" id="1333698"/>
    <lineage>
        <taxon>Eukaryota</taxon>
        <taxon>Fungi</taxon>
        <taxon>Dikarya</taxon>
        <taxon>Ascomycota</taxon>
        <taxon>Saccharomycotina</taxon>
        <taxon>Saccharomycetes</taxon>
        <taxon>Saccharomycetales</taxon>
        <taxon>Saccharomycetaceae</taxon>
        <taxon>Zygosaccharomyces</taxon>
    </lineage>
</organism>
<dbReference type="Pfam" id="PF04072">
    <property type="entry name" value="LCM"/>
    <property type="match status" value="1"/>
</dbReference>
<evidence type="ECO:0000256" key="5">
    <source>
        <dbReference type="ARBA" id="ARBA00012779"/>
    </source>
</evidence>
<evidence type="ECO:0000256" key="9">
    <source>
        <dbReference type="ARBA" id="ARBA00022691"/>
    </source>
</evidence>
<evidence type="ECO:0000313" key="15">
    <source>
        <dbReference type="Proteomes" id="UP000019375"/>
    </source>
</evidence>
<evidence type="ECO:0000256" key="3">
    <source>
        <dbReference type="ARBA" id="ARBA00010703"/>
    </source>
</evidence>
<accession>A0A8J2T4H4</accession>
<dbReference type="EMBL" id="HG316454">
    <property type="protein sequence ID" value="CDF87355.1"/>
    <property type="molecule type" value="Genomic_DNA"/>
</dbReference>
<gene>
    <name evidence="14" type="ORF">BN860_04522g</name>
</gene>
<evidence type="ECO:0000256" key="13">
    <source>
        <dbReference type="ARBA" id="ARBA00049250"/>
    </source>
</evidence>
<dbReference type="UniPathway" id="UPA00375"/>
<evidence type="ECO:0000256" key="11">
    <source>
        <dbReference type="ARBA" id="ARBA00029750"/>
    </source>
</evidence>
<dbReference type="SUPFAM" id="SSF50965">
    <property type="entry name" value="Galactose oxidase, central domain"/>
    <property type="match status" value="1"/>
</dbReference>
<evidence type="ECO:0000256" key="1">
    <source>
        <dbReference type="ARBA" id="ARBA00001806"/>
    </source>
</evidence>
<dbReference type="InterPro" id="IPR007213">
    <property type="entry name" value="Ppm1/Ppm2/Tcmp"/>
</dbReference>
<comment type="catalytic activity">
    <reaction evidence="13">
        <text>7-[(3S)-(3-amino-3-methoxycarbonyl)propyl]wyosine(37) in tRNA(Phe) + S-adenosyl-L-methionine + CO2 = wybutosine(37) in tRNA(Phe) + S-adenosyl-L-homocysteine + 2 H(+)</text>
        <dbReference type="Rhea" id="RHEA:37119"/>
        <dbReference type="Rhea" id="RHEA-COMP:11844"/>
        <dbReference type="Rhea" id="RHEA-COMP:11847"/>
        <dbReference type="ChEBI" id="CHEBI:15378"/>
        <dbReference type="ChEBI" id="CHEBI:16526"/>
        <dbReference type="ChEBI" id="CHEBI:57856"/>
        <dbReference type="ChEBI" id="CHEBI:59789"/>
        <dbReference type="ChEBI" id="CHEBI:73544"/>
        <dbReference type="ChEBI" id="CHEBI:74275"/>
        <dbReference type="EC" id="2.3.1.231"/>
    </reaction>
</comment>
<dbReference type="InterPro" id="IPR029063">
    <property type="entry name" value="SAM-dependent_MTases_sf"/>
</dbReference>
<evidence type="ECO:0000256" key="4">
    <source>
        <dbReference type="ARBA" id="ARBA00012155"/>
    </source>
</evidence>
<dbReference type="SUPFAM" id="SSF53335">
    <property type="entry name" value="S-adenosyl-L-methionine-dependent methyltransferases"/>
    <property type="match status" value="1"/>
</dbReference>
<dbReference type="SMART" id="SM00612">
    <property type="entry name" value="Kelch"/>
    <property type="match status" value="1"/>
</dbReference>
<dbReference type="GO" id="GO:0031591">
    <property type="term" value="P:wybutosine biosynthetic process"/>
    <property type="evidence" value="ECO:0007669"/>
    <property type="project" value="TreeGrafter"/>
</dbReference>
<dbReference type="InterPro" id="IPR011043">
    <property type="entry name" value="Gal_Oxase/kelch_b-propeller"/>
</dbReference>
<sequence>MSYQPQSKQERRKAFADVAIQGTNNSSIASKRSVELLYHPKMDFNKDVNNGQSLEYFKWFVPKASKRSPCINRGYWLRLYAIRSHLDHIAETTQGPVVVMNLGCGFDPLPFQLLDERNGSSKPYWKRFSFVDVDYPELIEEKLNVIEQSEELRTIVGPPKGTGKFEMYSLVPCNLNFPDSFEQLVQSLGACTTVFIAEVSLAYMSPKHADKIISLCSAASPSHFLLLEQLTPASSEEPFAHQMLKHFAKNRSPLLSVIDYPTVESQKERFKQLGFPYIDARDMFQLWCSLDEGTRKMLQEMELFDELEEFHLFAHHYLILHAATEPFELNSFPQYTGLQKTDITDVSIEYLNMDTYRKFGASVFDSNRGSVLYFGGATPNRVNETMSIDANGACELLLCENNPPSRVSHTFTFTDIDVAVVIGGRKNPVQGLSDTWFLDLRSQKWKRGPSLPEPRYRHASCQVDRGQVLVLGGKTTGAPALLLNAFLNSIQIVSAEIPLLISPAVDYNLVSQVGVLIGGSLDETNFSDCLYLFTYENNNIKIINKIRNSVFCRYGSQVKFITDSELILVGGTGPTLFGAANSIILININSGKIRGIRLPHPLPMLVGTSLEWEPSSRQLFVIGGGATCYGFGSVWNRGLTIRIERD</sequence>
<dbReference type="Gene3D" id="3.40.50.150">
    <property type="entry name" value="Vaccinia Virus protein VP39"/>
    <property type="match status" value="1"/>
</dbReference>
<dbReference type="GO" id="GO:0008175">
    <property type="term" value="F:tRNA methyltransferase activity"/>
    <property type="evidence" value="ECO:0007669"/>
    <property type="project" value="TreeGrafter"/>
</dbReference>
<dbReference type="GO" id="GO:0030488">
    <property type="term" value="P:tRNA methylation"/>
    <property type="evidence" value="ECO:0007669"/>
    <property type="project" value="TreeGrafter"/>
</dbReference>